<evidence type="ECO:0000256" key="1">
    <source>
        <dbReference type="SAM" id="MobiDB-lite"/>
    </source>
</evidence>
<feature type="compositionally biased region" description="Polar residues" evidence="1">
    <location>
        <begin position="119"/>
        <end position="132"/>
    </location>
</feature>
<comment type="caution">
    <text evidence="2">The sequence shown here is derived from an EMBL/GenBank/DDBJ whole genome shotgun (WGS) entry which is preliminary data.</text>
</comment>
<evidence type="ECO:0000313" key="2">
    <source>
        <dbReference type="EMBL" id="TDW61230.1"/>
    </source>
</evidence>
<dbReference type="EMBL" id="SODO01000002">
    <property type="protein sequence ID" value="TDW61230.1"/>
    <property type="molecule type" value="Genomic_DNA"/>
</dbReference>
<proteinExistence type="predicted"/>
<accession>A0ABY2F1V0</accession>
<feature type="region of interest" description="Disordered" evidence="1">
    <location>
        <begin position="150"/>
        <end position="178"/>
    </location>
</feature>
<gene>
    <name evidence="2" type="ORF">LY04_00762</name>
</gene>
<reference evidence="2 3" key="1">
    <citation type="submission" date="2019-03" db="EMBL/GenBank/DDBJ databases">
        <title>Genomic Encyclopedia of Archaeal and Bacterial Type Strains, Phase II (KMG-II): from individual species to whole genera.</title>
        <authorList>
            <person name="Goeker M."/>
        </authorList>
    </citation>
    <scope>NUCLEOTIDE SEQUENCE [LARGE SCALE GENOMIC DNA]</scope>
    <source>
        <strain evidence="2 3">DSM 15594</strain>
    </source>
</reference>
<name>A0ABY2F1V0_9GAMM</name>
<evidence type="ECO:0008006" key="4">
    <source>
        <dbReference type="Google" id="ProtNLM"/>
    </source>
</evidence>
<feature type="region of interest" description="Disordered" evidence="1">
    <location>
        <begin position="104"/>
        <end position="134"/>
    </location>
</feature>
<feature type="region of interest" description="Disordered" evidence="1">
    <location>
        <begin position="1"/>
        <end position="25"/>
    </location>
</feature>
<organism evidence="2 3">
    <name type="scientific">Oceanimonas baumannii</name>
    <dbReference type="NCBI Taxonomy" id="129578"/>
    <lineage>
        <taxon>Bacteria</taxon>
        <taxon>Pseudomonadati</taxon>
        <taxon>Pseudomonadota</taxon>
        <taxon>Gammaproteobacteria</taxon>
        <taxon>Aeromonadales</taxon>
        <taxon>Aeromonadaceae</taxon>
        <taxon>Oceanimonas</taxon>
    </lineage>
</organism>
<protein>
    <recommendedName>
        <fullName evidence="4">CheW-like domain-containing protein</fullName>
    </recommendedName>
</protein>
<evidence type="ECO:0000313" key="3">
    <source>
        <dbReference type="Proteomes" id="UP000295058"/>
    </source>
</evidence>
<dbReference type="Proteomes" id="UP000295058">
    <property type="component" value="Unassembled WGS sequence"/>
</dbReference>
<keyword evidence="3" id="KW-1185">Reference proteome</keyword>
<sequence length="192" mass="20567">MTRRHPRSPPLATGRPAAPKQKGTPEGALCYGYAEARISAIYENLQGVVVVVLWPQGVGAGPVAGMDEPGRDRAAQPIRGKAFNVGGLAAGLVTEVDAVPLAGAGKQQPRYPRTAGTWCGSNRNRSTPSAPSKAQPVRVYPLCCCRPKSPENQPRSARLRPRGLTNRASKDPRNVQPGRLTQTVQHLSQLFF</sequence>